<comment type="caution">
    <text evidence="2">The sequence shown here is derived from an EMBL/GenBank/DDBJ whole genome shotgun (WGS) entry which is preliminary data.</text>
</comment>
<accession>A0A3D8VJV9</accession>
<evidence type="ECO:0000256" key="1">
    <source>
        <dbReference type="SAM" id="MobiDB-lite"/>
    </source>
</evidence>
<reference evidence="2 3" key="1">
    <citation type="submission" date="2018-08" db="EMBL/GenBank/DDBJ databases">
        <title>Lysobacter soli KCTC 22011, whole genome shotgun sequence.</title>
        <authorList>
            <person name="Zhang X."/>
            <person name="Feng G."/>
            <person name="Zhu H."/>
        </authorList>
    </citation>
    <scope>NUCLEOTIDE SEQUENCE [LARGE SCALE GENOMIC DNA]</scope>
    <source>
        <strain evidence="2 3">KCTC 22011</strain>
    </source>
</reference>
<feature type="region of interest" description="Disordered" evidence="1">
    <location>
        <begin position="1"/>
        <end position="24"/>
    </location>
</feature>
<dbReference type="EMBL" id="QTJR01000001">
    <property type="protein sequence ID" value="RDY69664.1"/>
    <property type="molecule type" value="Genomic_DNA"/>
</dbReference>
<proteinExistence type="predicted"/>
<dbReference type="InterPro" id="IPR043129">
    <property type="entry name" value="ATPase_NBD"/>
</dbReference>
<dbReference type="AlphaFoldDB" id="A0A3D8VJV9"/>
<dbReference type="Proteomes" id="UP000256829">
    <property type="component" value="Unassembled WGS sequence"/>
</dbReference>
<name>A0A3D8VJV9_9GAMM</name>
<feature type="compositionally biased region" description="Basic residues" evidence="1">
    <location>
        <begin position="1"/>
        <end position="11"/>
    </location>
</feature>
<dbReference type="SUPFAM" id="SSF53067">
    <property type="entry name" value="Actin-like ATPase domain"/>
    <property type="match status" value="1"/>
</dbReference>
<gene>
    <name evidence="2" type="ORF">DX912_02680</name>
</gene>
<evidence type="ECO:0000313" key="2">
    <source>
        <dbReference type="EMBL" id="RDY69664.1"/>
    </source>
</evidence>
<dbReference type="CDD" id="cd23763">
    <property type="entry name" value="ASKHA_ATPase_ROK"/>
    <property type="match status" value="1"/>
</dbReference>
<protein>
    <submittedName>
        <fullName evidence="2">ROK family protein</fullName>
    </submittedName>
</protein>
<dbReference type="Gene3D" id="3.30.420.40">
    <property type="match status" value="1"/>
</dbReference>
<dbReference type="RefSeq" id="WP_115840882.1">
    <property type="nucleotide sequence ID" value="NZ_CP183976.1"/>
</dbReference>
<keyword evidence="3" id="KW-1185">Reference proteome</keyword>
<evidence type="ECO:0000313" key="3">
    <source>
        <dbReference type="Proteomes" id="UP000256829"/>
    </source>
</evidence>
<sequence length="358" mass="38794">MARQTPRKRPASLRTKAGGPHGVSRLPGLTIDSYNLAIPDPEGEGFLGDRASQTAFRQVLDIVRKVHATGKDPFGRTRSAELSKKDIDLVLLGGDADASHVTHLAIEEFARRLVHVVQRFREQPSWDGVKRIVIGGGMPESQFGQLAVRRAQRMLRSARSGVTLHVLSHDPDEGGLLGWTQLLPASYRRSDAFLAVDVGGTNIRCGIVEPRLSKSADGAKARVIESMQWRHADDDPGRGEAIERLAAMLNGLSAFSRTIGLRLAPFVGIACPGQIEPDGRIPQGAQNLPGDWEAPFHLPGELGRRLDRIGGRVPVVAMHNDAVVQGLSERPRMRGAKRWGVLTIGTGLGNASFTNLRA</sequence>
<organism evidence="2 3">
    <name type="scientific">Lysobacter soli</name>
    <dbReference type="NCBI Taxonomy" id="453783"/>
    <lineage>
        <taxon>Bacteria</taxon>
        <taxon>Pseudomonadati</taxon>
        <taxon>Pseudomonadota</taxon>
        <taxon>Gammaproteobacteria</taxon>
        <taxon>Lysobacterales</taxon>
        <taxon>Lysobacteraceae</taxon>
        <taxon>Lysobacter</taxon>
    </lineage>
</organism>